<proteinExistence type="predicted"/>
<dbReference type="RefSeq" id="WP_187247312.1">
    <property type="nucleotide sequence ID" value="NZ_BAAAOK010000005.1"/>
</dbReference>
<dbReference type="Proteomes" id="UP000805614">
    <property type="component" value="Unassembled WGS sequence"/>
</dbReference>
<evidence type="ECO:0000313" key="2">
    <source>
        <dbReference type="EMBL" id="MBC6470227.1"/>
    </source>
</evidence>
<keyword evidence="3" id="KW-1185">Reference proteome</keyword>
<evidence type="ECO:0000259" key="1">
    <source>
        <dbReference type="Pfam" id="PF03704"/>
    </source>
</evidence>
<dbReference type="Gene3D" id="1.25.40.10">
    <property type="entry name" value="Tetratricopeptide repeat domain"/>
    <property type="match status" value="1"/>
</dbReference>
<comment type="caution">
    <text evidence="2">The sequence shown here is derived from an EMBL/GenBank/DDBJ whole genome shotgun (WGS) entry which is preliminary data.</text>
</comment>
<evidence type="ECO:0000313" key="3">
    <source>
        <dbReference type="Proteomes" id="UP000805614"/>
    </source>
</evidence>
<dbReference type="InterPro" id="IPR005158">
    <property type="entry name" value="BTAD"/>
</dbReference>
<sequence length="40" mass="4421">MDGGCPLPALEAYRTARRHLAEELGIDPGEELQTLQAEIR</sequence>
<accession>A0ABR7LZF8</accession>
<dbReference type="InterPro" id="IPR011990">
    <property type="entry name" value="TPR-like_helical_dom_sf"/>
</dbReference>
<dbReference type="SUPFAM" id="SSF48452">
    <property type="entry name" value="TPR-like"/>
    <property type="match status" value="1"/>
</dbReference>
<feature type="domain" description="Bacterial transcriptional activator" evidence="1">
    <location>
        <begin position="8"/>
        <end position="40"/>
    </location>
</feature>
<dbReference type="Pfam" id="PF03704">
    <property type="entry name" value="BTAD"/>
    <property type="match status" value="1"/>
</dbReference>
<name>A0ABR7LZF8_9ACTN</name>
<gene>
    <name evidence="2" type="ORF">HKK74_32760</name>
</gene>
<dbReference type="EMBL" id="JABVEC010000038">
    <property type="protein sequence ID" value="MBC6470227.1"/>
    <property type="molecule type" value="Genomic_DNA"/>
</dbReference>
<reference evidence="2 3" key="1">
    <citation type="submission" date="2020-06" db="EMBL/GenBank/DDBJ databases">
        <title>Actinomadura xiongansis sp. nov., isolated from soil of Baiyangdian.</title>
        <authorList>
            <person name="Zhang X."/>
        </authorList>
    </citation>
    <scope>NUCLEOTIDE SEQUENCE [LARGE SCALE GENOMIC DNA]</scope>
    <source>
        <strain evidence="2 3">HBUM206468</strain>
    </source>
</reference>
<organism evidence="2 3">
    <name type="scientific">Actinomadura alba</name>
    <dbReference type="NCBI Taxonomy" id="406431"/>
    <lineage>
        <taxon>Bacteria</taxon>
        <taxon>Bacillati</taxon>
        <taxon>Actinomycetota</taxon>
        <taxon>Actinomycetes</taxon>
        <taxon>Streptosporangiales</taxon>
        <taxon>Thermomonosporaceae</taxon>
        <taxon>Actinomadura</taxon>
    </lineage>
</organism>
<protein>
    <recommendedName>
        <fullName evidence="1">Bacterial transcriptional activator domain-containing protein</fullName>
    </recommendedName>
</protein>